<dbReference type="InterPro" id="IPR005899">
    <property type="entry name" value="Na_pump_deCOase"/>
</dbReference>
<evidence type="ECO:0000256" key="1">
    <source>
        <dbReference type="ARBA" id="ARBA00004236"/>
    </source>
</evidence>
<evidence type="ECO:0000256" key="4">
    <source>
        <dbReference type="ARBA" id="ARBA00022989"/>
    </source>
</evidence>
<accession>A0A4Q0ZAN0</accession>
<keyword evidence="5 6" id="KW-0472">Membrane</keyword>
<evidence type="ECO:0000256" key="6">
    <source>
        <dbReference type="SAM" id="Phobius"/>
    </source>
</evidence>
<sequence length="85" mass="9418">MEEINLIAESIKFMFLGMGVVFAFLTIMILILKAQGIILTKIFPQEEKKVVNVPPMSNHTNNVKSESAKIAAIVATVQHHKNLKG</sequence>
<proteinExistence type="predicted"/>
<dbReference type="RefSeq" id="WP_128987612.1">
    <property type="nucleotide sequence ID" value="NZ_PDJZ01000029.1"/>
</dbReference>
<evidence type="ECO:0000256" key="3">
    <source>
        <dbReference type="ARBA" id="ARBA00022692"/>
    </source>
</evidence>
<keyword evidence="4 6" id="KW-1133">Transmembrane helix</keyword>
<dbReference type="EMBL" id="PDJZ01000029">
    <property type="protein sequence ID" value="RXJ82832.1"/>
    <property type="molecule type" value="Genomic_DNA"/>
</dbReference>
<name>A0A4Q0ZAN0_9BACT</name>
<comment type="caution">
    <text evidence="7">The sequence shown here is derived from an EMBL/GenBank/DDBJ whole genome shotgun (WGS) entry which is preliminary data.</text>
</comment>
<evidence type="ECO:0000256" key="5">
    <source>
        <dbReference type="ARBA" id="ARBA00023136"/>
    </source>
</evidence>
<comment type="subcellular location">
    <subcellularLocation>
        <location evidence="1">Cell membrane</location>
    </subcellularLocation>
</comment>
<gene>
    <name evidence="7" type="ORF">CRU90_12550</name>
</gene>
<dbReference type="GO" id="GO:0015081">
    <property type="term" value="F:sodium ion transmembrane transporter activity"/>
    <property type="evidence" value="ECO:0007669"/>
    <property type="project" value="InterPro"/>
</dbReference>
<dbReference type="OrthoDB" id="5344433at2"/>
<evidence type="ECO:0000313" key="8">
    <source>
        <dbReference type="Proteomes" id="UP000290870"/>
    </source>
</evidence>
<organism evidence="7 8">
    <name type="scientific">Arcobacter cloacae</name>
    <dbReference type="NCBI Taxonomy" id="1054034"/>
    <lineage>
        <taxon>Bacteria</taxon>
        <taxon>Pseudomonadati</taxon>
        <taxon>Campylobacterota</taxon>
        <taxon>Epsilonproteobacteria</taxon>
        <taxon>Campylobacterales</taxon>
        <taxon>Arcobacteraceae</taxon>
        <taxon>Arcobacter</taxon>
    </lineage>
</organism>
<dbReference type="GO" id="GO:0036376">
    <property type="term" value="P:sodium ion export across plasma membrane"/>
    <property type="evidence" value="ECO:0007669"/>
    <property type="project" value="InterPro"/>
</dbReference>
<keyword evidence="2" id="KW-1003">Cell membrane</keyword>
<keyword evidence="3 6" id="KW-0812">Transmembrane</keyword>
<dbReference type="Proteomes" id="UP000290870">
    <property type="component" value="Unassembled WGS sequence"/>
</dbReference>
<protein>
    <submittedName>
        <fullName evidence="7">Sodium pump decarboxylase subunit gamma</fullName>
    </submittedName>
</protein>
<reference evidence="7 8" key="1">
    <citation type="submission" date="2017-10" db="EMBL/GenBank/DDBJ databases">
        <title>Genomics of the genus Arcobacter.</title>
        <authorList>
            <person name="Perez-Cataluna A."/>
            <person name="Figueras M.J."/>
        </authorList>
    </citation>
    <scope>NUCLEOTIDE SEQUENCE [LARGE SCALE GENOMIC DNA]</scope>
    <source>
        <strain evidence="7 8">F26</strain>
    </source>
</reference>
<dbReference type="AlphaFoldDB" id="A0A4Q0ZAN0"/>
<evidence type="ECO:0000256" key="2">
    <source>
        <dbReference type="ARBA" id="ARBA00022475"/>
    </source>
</evidence>
<dbReference type="GO" id="GO:0005886">
    <property type="term" value="C:plasma membrane"/>
    <property type="evidence" value="ECO:0007669"/>
    <property type="project" value="UniProtKB-SubCell"/>
</dbReference>
<dbReference type="NCBIfam" id="TIGR01195">
    <property type="entry name" value="oadG_fam"/>
    <property type="match status" value="1"/>
</dbReference>
<feature type="transmembrane region" description="Helical" evidence="6">
    <location>
        <begin position="13"/>
        <end position="32"/>
    </location>
</feature>
<evidence type="ECO:0000313" key="7">
    <source>
        <dbReference type="EMBL" id="RXJ82832.1"/>
    </source>
</evidence>
<dbReference type="Pfam" id="PF04277">
    <property type="entry name" value="OAD_gamma"/>
    <property type="match status" value="1"/>
</dbReference>